<dbReference type="Proteomes" id="UP001387110">
    <property type="component" value="Unassembled WGS sequence"/>
</dbReference>
<proteinExistence type="inferred from homology"/>
<dbReference type="EMBL" id="LDQV01000023">
    <property type="protein sequence ID" value="KTR26492.1"/>
    <property type="molecule type" value="Genomic_DNA"/>
</dbReference>
<keyword evidence="8 10" id="KW-1133">Transmembrane helix</keyword>
<dbReference type="RefSeq" id="WP_023468711.1">
    <property type="nucleotide sequence ID" value="NZ_FMYN01000001.1"/>
</dbReference>
<keyword evidence="6 10" id="KW-0812">Transmembrane</keyword>
<reference evidence="13 16" key="3">
    <citation type="submission" date="2023-12" db="EMBL/GenBank/DDBJ databases">
        <authorList>
            <person name="Easwaran N."/>
            <person name="Lazarus H.P.S."/>
        </authorList>
    </citation>
    <scope>NUCLEOTIDE SEQUENCE [LARGE SCALE GENOMIC DNA]</scope>
    <source>
        <strain evidence="13 16">VIT-2023</strain>
    </source>
</reference>
<evidence type="ECO:0000313" key="15">
    <source>
        <dbReference type="Proteomes" id="UP000072605"/>
    </source>
</evidence>
<dbReference type="GO" id="GO:0006935">
    <property type="term" value="P:chemotaxis"/>
    <property type="evidence" value="ECO:0007669"/>
    <property type="project" value="UniProtKB-KW"/>
</dbReference>
<evidence type="ECO:0000313" key="16">
    <source>
        <dbReference type="Proteomes" id="UP001387110"/>
    </source>
</evidence>
<keyword evidence="4 10" id="KW-1003">Cell membrane</keyword>
<dbReference type="GO" id="GO:0005886">
    <property type="term" value="C:plasma membrane"/>
    <property type="evidence" value="ECO:0007669"/>
    <property type="project" value="UniProtKB-SubCell"/>
</dbReference>
<dbReference type="PANTHER" id="PTHR35091:SF2">
    <property type="entry name" value="FLAGELLAR PROTEIN FLIL"/>
    <property type="match status" value="1"/>
</dbReference>
<evidence type="ECO:0000313" key="11">
    <source>
        <dbReference type="EMBL" id="KSU50646.1"/>
    </source>
</evidence>
<accession>A0A0V8GKH3</accession>
<comment type="subcellular location">
    <subcellularLocation>
        <location evidence="2">Cell membrane</location>
        <topology evidence="2">Single-pass membrane protein</topology>
    </subcellularLocation>
</comment>
<dbReference type="GO" id="GO:0071978">
    <property type="term" value="P:bacterial-type flagellum-dependent swarming motility"/>
    <property type="evidence" value="ECO:0007669"/>
    <property type="project" value="TreeGrafter"/>
</dbReference>
<comment type="caution">
    <text evidence="11">The sequence shown here is derived from an EMBL/GenBank/DDBJ whole genome shotgun (WGS) entry which is preliminary data.</text>
</comment>
<evidence type="ECO:0000256" key="4">
    <source>
        <dbReference type="ARBA" id="ARBA00022475"/>
    </source>
</evidence>
<dbReference type="Pfam" id="PF03748">
    <property type="entry name" value="FliL"/>
    <property type="match status" value="1"/>
</dbReference>
<feature type="transmembrane region" description="Helical" evidence="10">
    <location>
        <begin position="12"/>
        <end position="32"/>
    </location>
</feature>
<evidence type="ECO:0000256" key="2">
    <source>
        <dbReference type="ARBA" id="ARBA00004162"/>
    </source>
</evidence>
<dbReference type="PANTHER" id="PTHR35091">
    <property type="entry name" value="FLAGELLAR PROTEIN FLIL"/>
    <property type="match status" value="1"/>
</dbReference>
<reference evidence="11 14" key="1">
    <citation type="journal article" date="2015" name="Int. J. Syst. Evol. Microbiol.">
        <title>Exiguobacterium enclense sp. nov., isolated from sediment.</title>
        <authorList>
            <person name="Dastager S.G."/>
            <person name="Mawlankar R."/>
            <person name="Sonalkar V.V."/>
            <person name="Thorat M.N."/>
            <person name="Mual P."/>
            <person name="Verma A."/>
            <person name="Krishnamurthi S."/>
            <person name="Tang S.K."/>
            <person name="Li W.J."/>
        </authorList>
    </citation>
    <scope>NUCLEOTIDE SEQUENCE [LARGE SCALE GENOMIC DNA]</scope>
    <source>
        <strain evidence="11 14">NIO-1109</strain>
    </source>
</reference>
<dbReference type="EMBL" id="JBAWKY010000001">
    <property type="protein sequence ID" value="MEI4461341.1"/>
    <property type="molecule type" value="Genomic_DNA"/>
</dbReference>
<keyword evidence="7 10" id="KW-0283">Flagellar rotation</keyword>
<evidence type="ECO:0000256" key="8">
    <source>
        <dbReference type="ARBA" id="ARBA00022989"/>
    </source>
</evidence>
<organism evidence="11 14">
    <name type="scientific">Exiguobacterium indicum</name>
    <dbReference type="NCBI Taxonomy" id="296995"/>
    <lineage>
        <taxon>Bacteria</taxon>
        <taxon>Bacillati</taxon>
        <taxon>Bacillota</taxon>
        <taxon>Bacilli</taxon>
        <taxon>Bacillales</taxon>
        <taxon>Bacillales Family XII. Incertae Sedis</taxon>
        <taxon>Exiguobacterium</taxon>
    </lineage>
</organism>
<evidence type="ECO:0000256" key="6">
    <source>
        <dbReference type="ARBA" id="ARBA00022692"/>
    </source>
</evidence>
<protein>
    <recommendedName>
        <fullName evidence="10">Flagellar protein FliL</fullName>
    </recommendedName>
</protein>
<dbReference type="GO" id="GO:0009425">
    <property type="term" value="C:bacterial-type flagellum basal body"/>
    <property type="evidence" value="ECO:0007669"/>
    <property type="project" value="InterPro"/>
</dbReference>
<sequence>MAEEEKKKSKLKLPLIMVIVALMMVGAGYMVMKYLIAPDETKAKVEQPTGEELDARSLQTDDLTTNISDERFLNVQFTIVTDDQKTRDDLELRKFQINNIILGDLSTMKKSDLDSKADMEKLEEKLRVQFKKLIQEGDVQRVYTTKKIIQ</sequence>
<keyword evidence="11" id="KW-0966">Cell projection</keyword>
<reference evidence="12 15" key="2">
    <citation type="journal article" date="2016" name="Front. Microbiol.">
        <title>Genomic Resource of Rice Seed Associated Bacteria.</title>
        <authorList>
            <person name="Midha S."/>
            <person name="Bansal K."/>
            <person name="Sharma S."/>
            <person name="Kumar N."/>
            <person name="Patil P.P."/>
            <person name="Chaudhry V."/>
            <person name="Patil P.B."/>
        </authorList>
    </citation>
    <scope>NUCLEOTIDE SEQUENCE [LARGE SCALE GENOMIC DNA]</scope>
    <source>
        <strain evidence="12 15">RSA11</strain>
    </source>
</reference>
<dbReference type="InterPro" id="IPR005503">
    <property type="entry name" value="FliL"/>
</dbReference>
<evidence type="ECO:0000256" key="9">
    <source>
        <dbReference type="ARBA" id="ARBA00023136"/>
    </source>
</evidence>
<dbReference type="AlphaFoldDB" id="A0A0V8GKH3"/>
<gene>
    <name evidence="11" type="ORF">AS033_04495</name>
    <name evidence="12" type="ORF">RSA11_09645</name>
    <name evidence="13" type="ORF">SZL87_02755</name>
</gene>
<evidence type="ECO:0000313" key="12">
    <source>
        <dbReference type="EMBL" id="KTR26492.1"/>
    </source>
</evidence>
<name>A0A0V8GKH3_9BACL</name>
<evidence type="ECO:0000256" key="5">
    <source>
        <dbReference type="ARBA" id="ARBA00022500"/>
    </source>
</evidence>
<evidence type="ECO:0000313" key="14">
    <source>
        <dbReference type="Proteomes" id="UP000053797"/>
    </source>
</evidence>
<dbReference type="GeneID" id="90837129"/>
<keyword evidence="11" id="KW-0969">Cilium</keyword>
<evidence type="ECO:0000313" key="13">
    <source>
        <dbReference type="EMBL" id="MEI4461341.1"/>
    </source>
</evidence>
<keyword evidence="9 10" id="KW-0472">Membrane</keyword>
<dbReference type="Proteomes" id="UP000072605">
    <property type="component" value="Unassembled WGS sequence"/>
</dbReference>
<dbReference type="EMBL" id="LNQL01000001">
    <property type="protein sequence ID" value="KSU50646.1"/>
    <property type="molecule type" value="Genomic_DNA"/>
</dbReference>
<keyword evidence="16" id="KW-1185">Reference proteome</keyword>
<evidence type="ECO:0000256" key="1">
    <source>
        <dbReference type="ARBA" id="ARBA00002254"/>
    </source>
</evidence>
<dbReference type="OrthoDB" id="2381796at2"/>
<keyword evidence="5 10" id="KW-0145">Chemotaxis</keyword>
<keyword evidence="11" id="KW-0282">Flagellum</keyword>
<evidence type="ECO:0000256" key="3">
    <source>
        <dbReference type="ARBA" id="ARBA00008281"/>
    </source>
</evidence>
<dbReference type="Proteomes" id="UP000053797">
    <property type="component" value="Unassembled WGS sequence"/>
</dbReference>
<evidence type="ECO:0000256" key="7">
    <source>
        <dbReference type="ARBA" id="ARBA00022779"/>
    </source>
</evidence>
<comment type="similarity">
    <text evidence="3 10">Belongs to the FliL family.</text>
</comment>
<comment type="function">
    <text evidence="1 10">Controls the rotational direction of flagella during chemotaxis.</text>
</comment>
<evidence type="ECO:0000256" key="10">
    <source>
        <dbReference type="RuleBase" id="RU364125"/>
    </source>
</evidence>